<dbReference type="VEuPathDB" id="AmoebaDB:NfTy_078390"/>
<dbReference type="GeneID" id="68120265"/>
<gene>
    <name evidence="1" type="ORF">FDP41_013050</name>
</gene>
<dbReference type="Proteomes" id="UP000444721">
    <property type="component" value="Unassembled WGS sequence"/>
</dbReference>
<reference evidence="1 2" key="1">
    <citation type="journal article" date="2019" name="Sci. Rep.">
        <title>Nanopore sequencing improves the draft genome of the human pathogenic amoeba Naegleria fowleri.</title>
        <authorList>
            <person name="Liechti N."/>
            <person name="Schurch N."/>
            <person name="Bruggmann R."/>
            <person name="Wittwer M."/>
        </authorList>
    </citation>
    <scope>NUCLEOTIDE SEQUENCE [LARGE SCALE GENOMIC DNA]</scope>
    <source>
        <strain evidence="1 2">ATCC 30894</strain>
    </source>
</reference>
<name>A0A6A5C3D6_NAEFO</name>
<dbReference type="RefSeq" id="XP_044565975.1">
    <property type="nucleotide sequence ID" value="XM_044703638.1"/>
</dbReference>
<dbReference type="GO" id="GO:0043161">
    <property type="term" value="P:proteasome-mediated ubiquitin-dependent protein catabolic process"/>
    <property type="evidence" value="ECO:0007669"/>
    <property type="project" value="TreeGrafter"/>
</dbReference>
<dbReference type="EMBL" id="VFQX01000016">
    <property type="protein sequence ID" value="KAF0981262.1"/>
    <property type="molecule type" value="Genomic_DNA"/>
</dbReference>
<organism evidence="1 2">
    <name type="scientific">Naegleria fowleri</name>
    <name type="common">Brain eating amoeba</name>
    <dbReference type="NCBI Taxonomy" id="5763"/>
    <lineage>
        <taxon>Eukaryota</taxon>
        <taxon>Discoba</taxon>
        <taxon>Heterolobosea</taxon>
        <taxon>Tetramitia</taxon>
        <taxon>Eutetramitia</taxon>
        <taxon>Vahlkampfiidae</taxon>
        <taxon>Naegleria</taxon>
    </lineage>
</organism>
<evidence type="ECO:0008006" key="3">
    <source>
        <dbReference type="Google" id="ProtNLM"/>
    </source>
</evidence>
<dbReference type="InterPro" id="IPR011042">
    <property type="entry name" value="6-blade_b-propeller_TolB-like"/>
</dbReference>
<dbReference type="Gene3D" id="2.120.10.30">
    <property type="entry name" value="TolB, C-terminal domain"/>
    <property type="match status" value="2"/>
</dbReference>
<dbReference type="GO" id="GO:0008270">
    <property type="term" value="F:zinc ion binding"/>
    <property type="evidence" value="ECO:0007669"/>
    <property type="project" value="UniProtKB-KW"/>
</dbReference>
<dbReference type="VEuPathDB" id="AmoebaDB:NF0099070"/>
<evidence type="ECO:0000313" key="2">
    <source>
        <dbReference type="Proteomes" id="UP000444721"/>
    </source>
</evidence>
<dbReference type="PANTHER" id="PTHR24104:SF25">
    <property type="entry name" value="PROTEIN LIN-41"/>
    <property type="match status" value="1"/>
</dbReference>
<dbReference type="AlphaFoldDB" id="A0A6A5C3D6"/>
<sequence length="342" mass="38498">MIHSDCHNKLHLVDFIVSTNSSSTFNETNHHQTMMNFDLFEKLKQTMRNGKKRILKPFKMKFELVHTLGKVCESGSDPDLFSHPFDVKISYNFESILISDSNNSRIQVFDMHTKQFKKSINTASKNPMYLCIEENCDGSNNDALIFGCCSDSTVNKFDLGKELAFVQQDKSCSPPYLWISTAVLSNQGITCSNKSGHVFVCDVGDCSVKILASSSGELTQTIKLSLQPYGIEFANFYGDDYLIISESSTLKDGKDQCQIFRLKSTTSSFEYDLVTTFGRGGNELGDYRNHRIQIFSKEGTFVACLTDFGRDRICYPNGLCLNGVLGELISCDWANHVVQFFN</sequence>
<dbReference type="SUPFAM" id="SSF101898">
    <property type="entry name" value="NHL repeat"/>
    <property type="match status" value="1"/>
</dbReference>
<proteinExistence type="predicted"/>
<keyword evidence="2" id="KW-1185">Reference proteome</keyword>
<dbReference type="GO" id="GO:0061630">
    <property type="term" value="F:ubiquitin protein ligase activity"/>
    <property type="evidence" value="ECO:0007669"/>
    <property type="project" value="TreeGrafter"/>
</dbReference>
<dbReference type="InterPro" id="IPR050952">
    <property type="entry name" value="TRIM-NHL_E3_ligases"/>
</dbReference>
<dbReference type="PANTHER" id="PTHR24104">
    <property type="entry name" value="E3 UBIQUITIN-PROTEIN LIGASE NHLRC1-RELATED"/>
    <property type="match status" value="1"/>
</dbReference>
<evidence type="ECO:0000313" key="1">
    <source>
        <dbReference type="EMBL" id="KAF0981262.1"/>
    </source>
</evidence>
<protein>
    <recommendedName>
        <fullName evidence="3">Guanine nucleotide-binding protein subunit beta-like protein</fullName>
    </recommendedName>
</protein>
<dbReference type="OrthoDB" id="10449778at2759"/>
<dbReference type="VEuPathDB" id="AmoebaDB:FDP41_013050"/>
<comment type="caution">
    <text evidence="1">The sequence shown here is derived from an EMBL/GenBank/DDBJ whole genome shotgun (WGS) entry which is preliminary data.</text>
</comment>
<accession>A0A6A5C3D6</accession>
<dbReference type="GO" id="GO:0000209">
    <property type="term" value="P:protein polyubiquitination"/>
    <property type="evidence" value="ECO:0007669"/>
    <property type="project" value="TreeGrafter"/>
</dbReference>